<name>A0AAE0KA76_9PEZI</name>
<organism evidence="2 3">
    <name type="scientific">Podospora didyma</name>
    <dbReference type="NCBI Taxonomy" id="330526"/>
    <lineage>
        <taxon>Eukaryota</taxon>
        <taxon>Fungi</taxon>
        <taxon>Dikarya</taxon>
        <taxon>Ascomycota</taxon>
        <taxon>Pezizomycotina</taxon>
        <taxon>Sordariomycetes</taxon>
        <taxon>Sordariomycetidae</taxon>
        <taxon>Sordariales</taxon>
        <taxon>Podosporaceae</taxon>
        <taxon>Podospora</taxon>
    </lineage>
</organism>
<reference evidence="2" key="2">
    <citation type="submission" date="2023-06" db="EMBL/GenBank/DDBJ databases">
        <authorList>
            <consortium name="Lawrence Berkeley National Laboratory"/>
            <person name="Haridas S."/>
            <person name="Hensen N."/>
            <person name="Bonometti L."/>
            <person name="Westerberg I."/>
            <person name="Brannstrom I.O."/>
            <person name="Guillou S."/>
            <person name="Cros-Aarteil S."/>
            <person name="Calhoun S."/>
            <person name="Kuo A."/>
            <person name="Mondo S."/>
            <person name="Pangilinan J."/>
            <person name="Riley R."/>
            <person name="LaButti K."/>
            <person name="Andreopoulos B."/>
            <person name="Lipzen A."/>
            <person name="Chen C."/>
            <person name="Yanf M."/>
            <person name="Daum C."/>
            <person name="Ng V."/>
            <person name="Clum A."/>
            <person name="Steindorff A."/>
            <person name="Ohm R."/>
            <person name="Martin F."/>
            <person name="Silar P."/>
            <person name="Natvig D."/>
            <person name="Lalanne C."/>
            <person name="Gautier V."/>
            <person name="Ament-velasquez S.L."/>
            <person name="Kruys A."/>
            <person name="Hutchinson M.I."/>
            <person name="Powell A.J."/>
            <person name="Barry K."/>
            <person name="Miller A.N."/>
            <person name="Grigoriev I.V."/>
            <person name="Debuchy R."/>
            <person name="Gladieux P."/>
            <person name="Thoren M.H."/>
            <person name="Johannesson H."/>
        </authorList>
    </citation>
    <scope>NUCLEOTIDE SEQUENCE</scope>
    <source>
        <strain evidence="2">CBS 232.78</strain>
    </source>
</reference>
<accession>A0AAE0KA76</accession>
<dbReference type="AlphaFoldDB" id="A0AAE0KA76"/>
<comment type="caution">
    <text evidence="2">The sequence shown here is derived from an EMBL/GenBank/DDBJ whole genome shotgun (WGS) entry which is preliminary data.</text>
</comment>
<dbReference type="Proteomes" id="UP001285441">
    <property type="component" value="Unassembled WGS sequence"/>
</dbReference>
<sequence>MSPATRTKRRERGSPKRKLNTARAQWGFRLHEKVDELFEVFTDKNNYRPLPDKPDIDRGLLLAVGYAKLDPLGSAVGYLFREDLRPALDNDEPQEKMRELLEHPTPPTSTIVAAKTSARGFPEKEPKFRKQNCVKGVAEKVAAPLPPPLAGSRLHPRLPAATGRGHREGVRSAGQRHCLVARRHQGAGWWRWPPGADKAAAEEKVKEEAHLKEEERVAAEKKAADEAKAAEEVKAAVPNESYETQLTTGSKRANLGRTLAASAFTLLRRYMTMGFAALQPFEEISNAWPPAVTDGRSRRTCKPEGRVEGPTRG</sequence>
<proteinExistence type="predicted"/>
<feature type="region of interest" description="Disordered" evidence="1">
    <location>
        <begin position="292"/>
        <end position="313"/>
    </location>
</feature>
<dbReference type="EMBL" id="JAULSW010000008">
    <property type="protein sequence ID" value="KAK3372196.1"/>
    <property type="molecule type" value="Genomic_DNA"/>
</dbReference>
<evidence type="ECO:0000256" key="1">
    <source>
        <dbReference type="SAM" id="MobiDB-lite"/>
    </source>
</evidence>
<feature type="region of interest" description="Disordered" evidence="1">
    <location>
        <begin position="1"/>
        <end position="22"/>
    </location>
</feature>
<gene>
    <name evidence="2" type="ORF">B0H63DRAFT_527052</name>
</gene>
<feature type="compositionally biased region" description="Basic residues" evidence="1">
    <location>
        <begin position="1"/>
        <end position="20"/>
    </location>
</feature>
<evidence type="ECO:0000313" key="3">
    <source>
        <dbReference type="Proteomes" id="UP001285441"/>
    </source>
</evidence>
<feature type="compositionally biased region" description="Basic and acidic residues" evidence="1">
    <location>
        <begin position="295"/>
        <end position="313"/>
    </location>
</feature>
<evidence type="ECO:0000313" key="2">
    <source>
        <dbReference type="EMBL" id="KAK3372196.1"/>
    </source>
</evidence>
<protein>
    <submittedName>
        <fullName evidence="2">Uncharacterized protein</fullName>
    </submittedName>
</protein>
<keyword evidence="3" id="KW-1185">Reference proteome</keyword>
<feature type="region of interest" description="Disordered" evidence="1">
    <location>
        <begin position="145"/>
        <end position="172"/>
    </location>
</feature>
<reference evidence="2" key="1">
    <citation type="journal article" date="2023" name="Mol. Phylogenet. Evol.">
        <title>Genome-scale phylogeny and comparative genomics of the fungal order Sordariales.</title>
        <authorList>
            <person name="Hensen N."/>
            <person name="Bonometti L."/>
            <person name="Westerberg I."/>
            <person name="Brannstrom I.O."/>
            <person name="Guillou S."/>
            <person name="Cros-Aarteil S."/>
            <person name="Calhoun S."/>
            <person name="Haridas S."/>
            <person name="Kuo A."/>
            <person name="Mondo S."/>
            <person name="Pangilinan J."/>
            <person name="Riley R."/>
            <person name="LaButti K."/>
            <person name="Andreopoulos B."/>
            <person name="Lipzen A."/>
            <person name="Chen C."/>
            <person name="Yan M."/>
            <person name="Daum C."/>
            <person name="Ng V."/>
            <person name="Clum A."/>
            <person name="Steindorff A."/>
            <person name="Ohm R.A."/>
            <person name="Martin F."/>
            <person name="Silar P."/>
            <person name="Natvig D.O."/>
            <person name="Lalanne C."/>
            <person name="Gautier V."/>
            <person name="Ament-Velasquez S.L."/>
            <person name="Kruys A."/>
            <person name="Hutchinson M.I."/>
            <person name="Powell A.J."/>
            <person name="Barry K."/>
            <person name="Miller A.N."/>
            <person name="Grigoriev I.V."/>
            <person name="Debuchy R."/>
            <person name="Gladieux P."/>
            <person name="Hiltunen Thoren M."/>
            <person name="Johannesson H."/>
        </authorList>
    </citation>
    <scope>NUCLEOTIDE SEQUENCE</scope>
    <source>
        <strain evidence="2">CBS 232.78</strain>
    </source>
</reference>